<name>A0A0R1ZJX6_9LACO</name>
<accession>A0A0R1ZJX6</accession>
<organism evidence="1 2">
    <name type="scientific">Lacticaseibacillus sharpeae JCM 1186 = DSM 20505</name>
    <dbReference type="NCBI Taxonomy" id="1291052"/>
    <lineage>
        <taxon>Bacteria</taxon>
        <taxon>Bacillati</taxon>
        <taxon>Bacillota</taxon>
        <taxon>Bacilli</taxon>
        <taxon>Lactobacillales</taxon>
        <taxon>Lactobacillaceae</taxon>
        <taxon>Lacticaseibacillus</taxon>
    </lineage>
</organism>
<comment type="caution">
    <text evidence="1">The sequence shown here is derived from an EMBL/GenBank/DDBJ whole genome shotgun (WGS) entry which is preliminary data.</text>
</comment>
<evidence type="ECO:0000313" key="1">
    <source>
        <dbReference type="EMBL" id="KRM54831.1"/>
    </source>
</evidence>
<dbReference type="AlphaFoldDB" id="A0A0R1ZJX6"/>
<sequence length="179" mass="19801">MLFKPKAKLQCAVTPNLADAGLHLMYTPDARQAFTHYVRTMLKTTLRKTTGVIGTDSAIVPYLTVRANIYIDGPEHDLFALPAEMRTDFDFLNGPANALGALQRLYIEFFRSVLAGKKYIIIADIFSQLSGPEAQRFLTVARDAAQTNAVSVILLTADRGVSNEYSEISQPFVPEFLAQ</sequence>
<keyword evidence="2" id="KW-1185">Reference proteome</keyword>
<dbReference type="OrthoDB" id="2308800at2"/>
<reference evidence="1 2" key="1">
    <citation type="journal article" date="2015" name="Genome Announc.">
        <title>Expanding the biotechnology potential of lactobacilli through comparative genomics of 213 strains and associated genera.</title>
        <authorList>
            <person name="Sun Z."/>
            <person name="Harris H.M."/>
            <person name="McCann A."/>
            <person name="Guo C."/>
            <person name="Argimon S."/>
            <person name="Zhang W."/>
            <person name="Yang X."/>
            <person name="Jeffery I.B."/>
            <person name="Cooney J.C."/>
            <person name="Kagawa T.F."/>
            <person name="Liu W."/>
            <person name="Song Y."/>
            <person name="Salvetti E."/>
            <person name="Wrobel A."/>
            <person name="Rasinkangas P."/>
            <person name="Parkhill J."/>
            <person name="Rea M.C."/>
            <person name="O'Sullivan O."/>
            <person name="Ritari J."/>
            <person name="Douillard F.P."/>
            <person name="Paul Ross R."/>
            <person name="Yang R."/>
            <person name="Briner A.E."/>
            <person name="Felis G.E."/>
            <person name="de Vos W.M."/>
            <person name="Barrangou R."/>
            <person name="Klaenhammer T.R."/>
            <person name="Caufield P.W."/>
            <person name="Cui Y."/>
            <person name="Zhang H."/>
            <person name="O'Toole P.W."/>
        </authorList>
    </citation>
    <scope>NUCLEOTIDE SEQUENCE [LARGE SCALE GENOMIC DNA]</scope>
    <source>
        <strain evidence="1 2">DSM 20505</strain>
    </source>
</reference>
<gene>
    <name evidence="1" type="ORF">FC18_GL002248</name>
</gene>
<dbReference type="RefSeq" id="WP_054677394.1">
    <property type="nucleotide sequence ID" value="NZ_AYYO01000044.1"/>
</dbReference>
<evidence type="ECO:0000313" key="2">
    <source>
        <dbReference type="Proteomes" id="UP000051679"/>
    </source>
</evidence>
<dbReference type="STRING" id="1291052.FC18_GL002248"/>
<proteinExistence type="predicted"/>
<protein>
    <submittedName>
        <fullName evidence="1">Uncharacterized protein</fullName>
    </submittedName>
</protein>
<dbReference type="EMBL" id="AYYO01000044">
    <property type="protein sequence ID" value="KRM54831.1"/>
    <property type="molecule type" value="Genomic_DNA"/>
</dbReference>
<dbReference type="PATRIC" id="fig|1291052.5.peg.2315"/>
<dbReference type="Proteomes" id="UP000051679">
    <property type="component" value="Unassembled WGS sequence"/>
</dbReference>